<evidence type="ECO:0000313" key="10">
    <source>
        <dbReference type="Proteomes" id="UP000014680"/>
    </source>
</evidence>
<dbReference type="PRINTS" id="PR00109">
    <property type="entry name" value="TYRKINASE"/>
</dbReference>
<evidence type="ECO:0000256" key="6">
    <source>
        <dbReference type="PROSITE-ProRule" id="PRU10141"/>
    </source>
</evidence>
<proteinExistence type="predicted"/>
<dbReference type="EC" id="2.7.12.2" evidence="9"/>
<evidence type="ECO:0000256" key="7">
    <source>
        <dbReference type="SAM" id="Phobius"/>
    </source>
</evidence>
<dbReference type="SMART" id="SM00220">
    <property type="entry name" value="S_TKc"/>
    <property type="match status" value="1"/>
</dbReference>
<dbReference type="PROSITE" id="PS00108">
    <property type="entry name" value="PROTEIN_KINASE_ST"/>
    <property type="match status" value="1"/>
</dbReference>
<dbReference type="VEuPathDB" id="AmoebaDB:EIN_518200"/>
<dbReference type="InterPro" id="IPR008271">
    <property type="entry name" value="Ser/Thr_kinase_AS"/>
</dbReference>
<feature type="binding site" evidence="6">
    <location>
        <position position="365"/>
    </location>
    <ligand>
        <name>ATP</name>
        <dbReference type="ChEBI" id="CHEBI:30616"/>
    </ligand>
</feature>
<keyword evidence="7" id="KW-0812">Transmembrane</keyword>
<dbReference type="InterPro" id="IPR017441">
    <property type="entry name" value="Protein_kinase_ATP_BS"/>
</dbReference>
<name>L7FKJ2_ENTIV</name>
<dbReference type="GO" id="GO:0004674">
    <property type="term" value="F:protein serine/threonine kinase activity"/>
    <property type="evidence" value="ECO:0007669"/>
    <property type="project" value="UniProtKB-KW"/>
</dbReference>
<dbReference type="EMBL" id="KB207078">
    <property type="protein sequence ID" value="ELP85467.1"/>
    <property type="molecule type" value="Genomic_DNA"/>
</dbReference>
<keyword evidence="5" id="KW-0460">Magnesium</keyword>
<dbReference type="RefSeq" id="XP_004184813.1">
    <property type="nucleotide sequence ID" value="XM_004184765.1"/>
</dbReference>
<dbReference type="Gene3D" id="1.10.510.10">
    <property type="entry name" value="Transferase(Phosphotransferase) domain 1"/>
    <property type="match status" value="1"/>
</dbReference>
<keyword evidence="9" id="KW-0808">Transferase</keyword>
<feature type="binding site" evidence="5">
    <location>
        <position position="482"/>
    </location>
    <ligand>
        <name>Mg(2+)</name>
        <dbReference type="ChEBI" id="CHEBI:18420"/>
    </ligand>
</feature>
<evidence type="ECO:0000256" key="4">
    <source>
        <dbReference type="PIRSR" id="PIRSR000615-1"/>
    </source>
</evidence>
<dbReference type="GO" id="GO:0046872">
    <property type="term" value="F:metal ion binding"/>
    <property type="evidence" value="ECO:0007669"/>
    <property type="project" value="UniProtKB-KW"/>
</dbReference>
<dbReference type="PROSITE" id="PS00107">
    <property type="entry name" value="PROTEIN_KINASE_ATP"/>
    <property type="match status" value="1"/>
</dbReference>
<dbReference type="SUPFAM" id="SSF57184">
    <property type="entry name" value="Growth factor receptor domain"/>
    <property type="match status" value="1"/>
</dbReference>
<dbReference type="InterPro" id="IPR009030">
    <property type="entry name" value="Growth_fac_rcpt_cys_sf"/>
</dbReference>
<dbReference type="GO" id="GO:0004708">
    <property type="term" value="F:MAP kinase kinase activity"/>
    <property type="evidence" value="ECO:0007669"/>
    <property type="project" value="UniProtKB-EC"/>
</dbReference>
<keyword evidence="10" id="KW-1185">Reference proteome</keyword>
<evidence type="ECO:0000256" key="2">
    <source>
        <dbReference type="ARBA" id="ARBA00022741"/>
    </source>
</evidence>
<dbReference type="GO" id="GO:0005524">
    <property type="term" value="F:ATP binding"/>
    <property type="evidence" value="ECO:0007669"/>
    <property type="project" value="UniProtKB-UniRule"/>
</dbReference>
<sequence length="601" mass="68035">MTLPSGGGCAICNEGYYKEGTDCISCDVSCSLCNDRISCSECNQSYYRLYNSLSKLCLPYESLTNCINKTSSGCLKCSEGYYLEDSTCVECEENCISCQNINNCAKCVTSDYVLVNFKCVYYSQIDYCTSAKDSKCTSCENNNKPTNTGESCEGYKNYSVAIGVPVAVTIVLLLLIISIIIVVIVLVQRKKLEKKERNICTFDMSHSNIQMSKLKDDLVANKKKLTFDLDSDELIPVDAETRDLICIGNTSKHTIKIQFSVMDGCDFYKIRTEPSIVILKRNFACEFEVFINPLCSSIIHENVIVTALDISTGIIDDVKIEVEVETQTTTKLNYRDIEETKKLGEGSFGIVYKGIYRGNIVAIKKMKQIENKEDGLVEFEKEVSMLDKFRSEYIVHFYGAVFVPNKICMVTEFAQFGSLQDLMKNKTAEEVNMKLRNKFVLDGARGISYLHTNGILHRDIKPDNFLIVSIEMDDIVNAKLTDFGSSRNVNLLTTNMTFTKGIGTPVYMAPEVLRQEKYKKAADVYSFGITMYEVFGWKEAYNKNSFKFPWKIAEFVIAGSRLSKRDMMSDEQYLIINNCWKQNSIDRITIENVVTKLENLN</sequence>
<feature type="binding site" evidence="5">
    <location>
        <position position="464"/>
    </location>
    <ligand>
        <name>Mg(2+)</name>
        <dbReference type="ChEBI" id="CHEBI:18420"/>
    </ligand>
</feature>
<dbReference type="PROSITE" id="PS50011">
    <property type="entry name" value="PROTEIN_KINASE_DOM"/>
    <property type="match status" value="1"/>
</dbReference>
<dbReference type="GeneID" id="14884444"/>
<protein>
    <submittedName>
        <fullName evidence="9">Tyrosine protein kinase, putative</fullName>
        <ecNumber evidence="9">2.7.12.2</ecNumber>
    </submittedName>
</protein>
<dbReference type="Proteomes" id="UP000014680">
    <property type="component" value="Unassembled WGS sequence"/>
</dbReference>
<gene>
    <name evidence="9" type="ORF">EIN_518200</name>
</gene>
<dbReference type="InterPro" id="IPR001245">
    <property type="entry name" value="Ser-Thr/Tyr_kinase_cat_dom"/>
</dbReference>
<organism evidence="9 10">
    <name type="scientific">Entamoeba invadens IP1</name>
    <dbReference type="NCBI Taxonomy" id="370355"/>
    <lineage>
        <taxon>Eukaryota</taxon>
        <taxon>Amoebozoa</taxon>
        <taxon>Evosea</taxon>
        <taxon>Archamoebae</taxon>
        <taxon>Mastigamoebida</taxon>
        <taxon>Entamoebidae</taxon>
        <taxon>Entamoeba</taxon>
    </lineage>
</organism>
<dbReference type="AlphaFoldDB" id="L7FKJ2"/>
<dbReference type="KEGG" id="eiv:EIN_518200"/>
<dbReference type="PANTHER" id="PTHR45756:SF1">
    <property type="entry name" value="PROTEIN KINASE DOMAIN CONTAINING PROTEIN"/>
    <property type="match status" value="1"/>
</dbReference>
<evidence type="ECO:0000256" key="5">
    <source>
        <dbReference type="PIRSR" id="PIRSR000615-3"/>
    </source>
</evidence>
<dbReference type="Pfam" id="PF00069">
    <property type="entry name" value="Pkinase"/>
    <property type="match status" value="1"/>
</dbReference>
<evidence type="ECO:0000256" key="3">
    <source>
        <dbReference type="ARBA" id="ARBA00022840"/>
    </source>
</evidence>
<evidence type="ECO:0000313" key="9">
    <source>
        <dbReference type="EMBL" id="ELP85467.1"/>
    </source>
</evidence>
<keyword evidence="3 6" id="KW-0067">ATP-binding</keyword>
<keyword evidence="7" id="KW-0472">Membrane</keyword>
<dbReference type="SUPFAM" id="SSF56112">
    <property type="entry name" value="Protein kinase-like (PK-like)"/>
    <property type="match status" value="1"/>
</dbReference>
<accession>L7FKJ2</accession>
<keyword evidence="2 6" id="KW-0547">Nucleotide-binding</keyword>
<evidence type="ECO:0000256" key="1">
    <source>
        <dbReference type="ARBA" id="ARBA00022527"/>
    </source>
</evidence>
<keyword evidence="9" id="KW-0418">Kinase</keyword>
<evidence type="ECO:0000259" key="8">
    <source>
        <dbReference type="PROSITE" id="PS50011"/>
    </source>
</evidence>
<reference evidence="9 10" key="1">
    <citation type="submission" date="2012-10" db="EMBL/GenBank/DDBJ databases">
        <authorList>
            <person name="Zafar N."/>
            <person name="Inman J."/>
            <person name="Hall N."/>
            <person name="Lorenzi H."/>
            <person name="Caler E."/>
        </authorList>
    </citation>
    <scope>NUCLEOTIDE SEQUENCE [LARGE SCALE GENOMIC DNA]</scope>
    <source>
        <strain evidence="9 10">IP1</strain>
    </source>
</reference>
<keyword evidence="1" id="KW-0723">Serine/threonine-protein kinase</keyword>
<keyword evidence="5" id="KW-0479">Metal-binding</keyword>
<feature type="active site" description="Proton acceptor" evidence="4">
    <location>
        <position position="459"/>
    </location>
</feature>
<feature type="domain" description="Protein kinase" evidence="8">
    <location>
        <begin position="337"/>
        <end position="600"/>
    </location>
</feature>
<feature type="transmembrane region" description="Helical" evidence="7">
    <location>
        <begin position="162"/>
        <end position="187"/>
    </location>
</feature>
<dbReference type="PANTHER" id="PTHR45756">
    <property type="entry name" value="PALMITOYLTRANSFERASE"/>
    <property type="match status" value="1"/>
</dbReference>
<dbReference type="InterPro" id="IPR053215">
    <property type="entry name" value="TKL_Ser/Thr_kinase"/>
</dbReference>
<dbReference type="InterPro" id="IPR011009">
    <property type="entry name" value="Kinase-like_dom_sf"/>
</dbReference>
<dbReference type="InterPro" id="IPR000719">
    <property type="entry name" value="Prot_kinase_dom"/>
</dbReference>
<keyword evidence="7" id="KW-1133">Transmembrane helix</keyword>